<evidence type="ECO:0000313" key="2">
    <source>
        <dbReference type="EMBL" id="KAJ8071306.1"/>
    </source>
</evidence>
<feature type="compositionally biased region" description="Polar residues" evidence="1">
    <location>
        <begin position="71"/>
        <end position="82"/>
    </location>
</feature>
<dbReference type="Proteomes" id="UP001152300">
    <property type="component" value="Unassembled WGS sequence"/>
</dbReference>
<dbReference type="EMBL" id="JAPEIS010000001">
    <property type="protein sequence ID" value="KAJ8071306.1"/>
    <property type="molecule type" value="Genomic_DNA"/>
</dbReference>
<feature type="region of interest" description="Disordered" evidence="1">
    <location>
        <begin position="1"/>
        <end position="94"/>
    </location>
</feature>
<accession>A0A9X0AYK2</accession>
<dbReference type="OrthoDB" id="3557096at2759"/>
<organism evidence="2 3">
    <name type="scientific">Sclerotinia nivalis</name>
    <dbReference type="NCBI Taxonomy" id="352851"/>
    <lineage>
        <taxon>Eukaryota</taxon>
        <taxon>Fungi</taxon>
        <taxon>Dikarya</taxon>
        <taxon>Ascomycota</taxon>
        <taxon>Pezizomycotina</taxon>
        <taxon>Leotiomycetes</taxon>
        <taxon>Helotiales</taxon>
        <taxon>Sclerotiniaceae</taxon>
        <taxon>Sclerotinia</taxon>
    </lineage>
</organism>
<feature type="compositionally biased region" description="Basic and acidic residues" evidence="1">
    <location>
        <begin position="129"/>
        <end position="139"/>
    </location>
</feature>
<proteinExistence type="predicted"/>
<sequence length="201" mass="22687">MRMLRNGPEQNNSGHGTGPQKKLREQNTASQNVIITAHQPELQEQELKPHAAPFTQQKAQNAFVQNAPKPSITTPDTHSIDGQQRGVEKEIDVETNGETDVEIFCSRDTLQKKRVKQSNDPLKRIRIHQAEMQEKKEQRAANTQQHKLTEQDNGELGGESLHSGTGSQKRHLKKLISECKKVYEGILQEKKAKAQQNESND</sequence>
<keyword evidence="3" id="KW-1185">Reference proteome</keyword>
<feature type="region of interest" description="Disordered" evidence="1">
    <location>
        <begin position="129"/>
        <end position="172"/>
    </location>
</feature>
<comment type="caution">
    <text evidence="2">The sequence shown here is derived from an EMBL/GenBank/DDBJ whole genome shotgun (WGS) entry which is preliminary data.</text>
</comment>
<evidence type="ECO:0000313" key="3">
    <source>
        <dbReference type="Proteomes" id="UP001152300"/>
    </source>
</evidence>
<protein>
    <submittedName>
        <fullName evidence="2">Uncharacterized protein</fullName>
    </submittedName>
</protein>
<gene>
    <name evidence="2" type="ORF">OCU04_001641</name>
</gene>
<evidence type="ECO:0000256" key="1">
    <source>
        <dbReference type="SAM" id="MobiDB-lite"/>
    </source>
</evidence>
<reference evidence="2" key="1">
    <citation type="submission" date="2022-11" db="EMBL/GenBank/DDBJ databases">
        <title>Genome Resource of Sclerotinia nivalis Strain SnTB1, a Plant Pathogen Isolated from American Ginseng.</title>
        <authorList>
            <person name="Fan S."/>
        </authorList>
    </citation>
    <scope>NUCLEOTIDE SEQUENCE</scope>
    <source>
        <strain evidence="2">SnTB1</strain>
    </source>
</reference>
<feature type="compositionally biased region" description="Polar residues" evidence="1">
    <location>
        <begin position="54"/>
        <end position="64"/>
    </location>
</feature>
<name>A0A9X0AYK2_9HELO</name>
<dbReference type="AlphaFoldDB" id="A0A9X0AYK2"/>